<protein>
    <submittedName>
        <fullName evidence="1">Uncharacterized protein</fullName>
    </submittedName>
</protein>
<comment type="caution">
    <text evidence="1">The sequence shown here is derived from an EMBL/GenBank/DDBJ whole genome shotgun (WGS) entry which is preliminary data.</text>
</comment>
<accession>A0ABD2LDB8</accession>
<evidence type="ECO:0000313" key="1">
    <source>
        <dbReference type="EMBL" id="KAL3113227.1"/>
    </source>
</evidence>
<reference evidence="1 2" key="1">
    <citation type="submission" date="2024-10" db="EMBL/GenBank/DDBJ databases">
        <authorList>
            <person name="Kim D."/>
        </authorList>
    </citation>
    <scope>NUCLEOTIDE SEQUENCE [LARGE SCALE GENOMIC DNA]</scope>
    <source>
        <strain evidence="1">BH-2024</strain>
    </source>
</reference>
<dbReference type="EMBL" id="JBICBT010000452">
    <property type="protein sequence ID" value="KAL3113227.1"/>
    <property type="molecule type" value="Genomic_DNA"/>
</dbReference>
<dbReference type="AlphaFoldDB" id="A0ABD2LDB8"/>
<name>A0ABD2LDB8_9BILA</name>
<dbReference type="InterPro" id="IPR023165">
    <property type="entry name" value="rRNA_Ade_diMease-like_C"/>
</dbReference>
<organism evidence="1 2">
    <name type="scientific">Heterodera trifolii</name>
    <dbReference type="NCBI Taxonomy" id="157864"/>
    <lineage>
        <taxon>Eukaryota</taxon>
        <taxon>Metazoa</taxon>
        <taxon>Ecdysozoa</taxon>
        <taxon>Nematoda</taxon>
        <taxon>Chromadorea</taxon>
        <taxon>Rhabditida</taxon>
        <taxon>Tylenchina</taxon>
        <taxon>Tylenchomorpha</taxon>
        <taxon>Tylenchoidea</taxon>
        <taxon>Heteroderidae</taxon>
        <taxon>Heteroderinae</taxon>
        <taxon>Heterodera</taxon>
    </lineage>
</organism>
<dbReference type="Proteomes" id="UP001620626">
    <property type="component" value="Unassembled WGS sequence"/>
</dbReference>
<sequence length="497" mass="56582">MERMNIHRADVLKFDIEQMWTDAGAAKCSWVERNNRIFTSLAICPFNLYAADHKDDEANVHSAWTVCVWPGSAHLYSPVRSGQACRRRTGKCFTPRPDIDMCVVQFLPRLEPLIPTADIVANKVFRTLFHYKRRFLGKAVLLLYPRAVALEMGHYLLKHTGIIDQEEVVVTRLGMDELAALSVCYEKQCRKTPDLFHYDFRHPRTLDVLAEEFSDDPSAKIFVSLSHSLIISHLTAHNFTVFKYIDHSVITFLRSNQQIFNKGANLLPWIPCYYAAADVQPIWDVFVRQIWPIFAPNIRYLGFSYGDHLDNLLRRTSPTMLTDLNINSIGSGRLCPGVIADGASNAKTCAGQALAKWLHTPRKDGHPKRLHCAEGNLEWVKNFKELFVRARTSVSYKINFGICAPILIEPFELVNEWTGEKLTLTNQCSMGSISCWVLKRCPIIGETAAVQWEDDENSDNNLNNVFFELYYDKNCIGPLSPPTAAKAVKRASYYVDK</sequence>
<keyword evidence="2" id="KW-1185">Reference proteome</keyword>
<proteinExistence type="predicted"/>
<evidence type="ECO:0000313" key="2">
    <source>
        <dbReference type="Proteomes" id="UP001620626"/>
    </source>
</evidence>
<dbReference type="Gene3D" id="1.10.8.100">
    <property type="entry name" value="Ribosomal RNA adenine dimethylase-like, domain 2"/>
    <property type="match status" value="1"/>
</dbReference>
<gene>
    <name evidence="1" type="ORF">niasHT_018381</name>
</gene>